<name>A0A9N9IPI2_FUNMO</name>
<keyword evidence="2" id="KW-1185">Reference proteome</keyword>
<comment type="caution">
    <text evidence="1">The sequence shown here is derived from an EMBL/GenBank/DDBJ whole genome shotgun (WGS) entry which is preliminary data.</text>
</comment>
<evidence type="ECO:0000313" key="2">
    <source>
        <dbReference type="Proteomes" id="UP000789375"/>
    </source>
</evidence>
<sequence>EISRTSTVAHTVSPIPSVLSNINALSVIDRLTCYNDYVQVPKIIISILQDQVAAINNLSKHHTNSQDIIYTAKGVALSKINNNWIAPFGIYKEAS</sequence>
<feature type="non-terminal residue" evidence="1">
    <location>
        <position position="1"/>
    </location>
</feature>
<dbReference type="Proteomes" id="UP000789375">
    <property type="component" value="Unassembled WGS sequence"/>
</dbReference>
<accession>A0A9N9IPI2</accession>
<reference evidence="1" key="1">
    <citation type="submission" date="2021-06" db="EMBL/GenBank/DDBJ databases">
        <authorList>
            <person name="Kallberg Y."/>
            <person name="Tangrot J."/>
            <person name="Rosling A."/>
        </authorList>
    </citation>
    <scope>NUCLEOTIDE SEQUENCE</scope>
    <source>
        <strain evidence="1">87-6 pot B 2015</strain>
    </source>
</reference>
<proteinExistence type="predicted"/>
<dbReference type="EMBL" id="CAJVPP010022079">
    <property type="protein sequence ID" value="CAG8744267.1"/>
    <property type="molecule type" value="Genomic_DNA"/>
</dbReference>
<gene>
    <name evidence="1" type="ORF">FMOSSE_LOCUS16316</name>
</gene>
<evidence type="ECO:0000313" key="1">
    <source>
        <dbReference type="EMBL" id="CAG8744267.1"/>
    </source>
</evidence>
<protein>
    <submittedName>
        <fullName evidence="1">8516_t:CDS:1</fullName>
    </submittedName>
</protein>
<dbReference type="AlphaFoldDB" id="A0A9N9IPI2"/>
<feature type="non-terminal residue" evidence="1">
    <location>
        <position position="95"/>
    </location>
</feature>
<organism evidence="1 2">
    <name type="scientific">Funneliformis mosseae</name>
    <name type="common">Endomycorrhizal fungus</name>
    <name type="synonym">Glomus mosseae</name>
    <dbReference type="NCBI Taxonomy" id="27381"/>
    <lineage>
        <taxon>Eukaryota</taxon>
        <taxon>Fungi</taxon>
        <taxon>Fungi incertae sedis</taxon>
        <taxon>Mucoromycota</taxon>
        <taxon>Glomeromycotina</taxon>
        <taxon>Glomeromycetes</taxon>
        <taxon>Glomerales</taxon>
        <taxon>Glomeraceae</taxon>
        <taxon>Funneliformis</taxon>
    </lineage>
</organism>